<dbReference type="Proteomes" id="UP000078541">
    <property type="component" value="Unassembled WGS sequence"/>
</dbReference>
<evidence type="ECO:0000256" key="6">
    <source>
        <dbReference type="ARBA" id="ARBA00023136"/>
    </source>
</evidence>
<comment type="similarity">
    <text evidence="2">Belongs to the ninjurin family.</text>
</comment>
<accession>A0A151JUQ9</accession>
<proteinExistence type="inferred from homology"/>
<protein>
    <submittedName>
        <fullName evidence="8">Ninjurin-1</fullName>
    </submittedName>
</protein>
<feature type="transmembrane region" description="Helical" evidence="7">
    <location>
        <begin position="276"/>
        <end position="300"/>
    </location>
</feature>
<dbReference type="GO" id="GO:0042246">
    <property type="term" value="P:tissue regeneration"/>
    <property type="evidence" value="ECO:0007669"/>
    <property type="project" value="InterPro"/>
</dbReference>
<dbReference type="AlphaFoldDB" id="A0A151JUQ9"/>
<comment type="subcellular location">
    <subcellularLocation>
        <location evidence="1">Membrane</location>
        <topology evidence="1">Multi-pass membrane protein</topology>
    </subcellularLocation>
</comment>
<evidence type="ECO:0000256" key="5">
    <source>
        <dbReference type="ARBA" id="ARBA00022989"/>
    </source>
</evidence>
<reference evidence="8 9" key="1">
    <citation type="submission" date="2016-03" db="EMBL/GenBank/DDBJ databases">
        <title>Trachymyrmex septentrionalis WGS genome.</title>
        <authorList>
            <person name="Nygaard S."/>
            <person name="Hu H."/>
            <person name="Boomsma J."/>
            <person name="Zhang G."/>
        </authorList>
    </citation>
    <scope>NUCLEOTIDE SEQUENCE [LARGE SCALE GENOMIC DNA]</scope>
    <source>
        <strain evidence="8">Tsep2-gDNA-1</strain>
        <tissue evidence="8">Whole body</tissue>
    </source>
</reference>
<dbReference type="STRING" id="34720.A0A151JUQ9"/>
<evidence type="ECO:0000256" key="3">
    <source>
        <dbReference type="ARBA" id="ARBA00022692"/>
    </source>
</evidence>
<dbReference type="InterPro" id="IPR007007">
    <property type="entry name" value="Ninjurin"/>
</dbReference>
<keyword evidence="4" id="KW-0130">Cell adhesion</keyword>
<evidence type="ECO:0000256" key="1">
    <source>
        <dbReference type="ARBA" id="ARBA00004141"/>
    </source>
</evidence>
<dbReference type="EMBL" id="KQ981730">
    <property type="protein sequence ID" value="KYN36600.1"/>
    <property type="molecule type" value="Genomic_DNA"/>
</dbReference>
<name>A0A151JUQ9_9HYME</name>
<evidence type="ECO:0000313" key="9">
    <source>
        <dbReference type="Proteomes" id="UP000078541"/>
    </source>
</evidence>
<keyword evidence="5 7" id="KW-1133">Transmembrane helix</keyword>
<dbReference type="GO" id="GO:0007155">
    <property type="term" value="P:cell adhesion"/>
    <property type="evidence" value="ECO:0007669"/>
    <property type="project" value="UniProtKB-KW"/>
</dbReference>
<keyword evidence="3 7" id="KW-0812">Transmembrane</keyword>
<sequence>MRLSYIAAVPSEINSFFDCFNTFHLRLQFTLEVSSDSLNFLDVTIMVKGKYLIFNWYQKLTFSKRFLNYFSNHPVSPKKRLNNLLIINTLIENDYPLKFIFDTINDRIRNILHVISSTDFLRFSNMNGTKKLGNDEILYLDEINDEVSRPLTSTDTEAEAPSIGLRAGFVSENDENLADNPRGPDSVTVAESDVLDKKPSAPIGFDSINGPGLPVGTQSDWSNIFPPAPTVQVVTPDVNVYQHKKTLAQGMMDLALLSANANQMRYVLQTDGRHPYFYPSLVMISMSLFLQIAVGIGLIWNSVYNVKEHEQMCKANKANNWTVVGIFLVTIFNVFISSFGVVDQTVAVTT</sequence>
<dbReference type="PANTHER" id="PTHR12316:SF20">
    <property type="entry name" value="NINJURIN-A"/>
    <property type="match status" value="1"/>
</dbReference>
<evidence type="ECO:0000313" key="8">
    <source>
        <dbReference type="EMBL" id="KYN36600.1"/>
    </source>
</evidence>
<organism evidence="8 9">
    <name type="scientific">Trachymyrmex septentrionalis</name>
    <dbReference type="NCBI Taxonomy" id="34720"/>
    <lineage>
        <taxon>Eukaryota</taxon>
        <taxon>Metazoa</taxon>
        <taxon>Ecdysozoa</taxon>
        <taxon>Arthropoda</taxon>
        <taxon>Hexapoda</taxon>
        <taxon>Insecta</taxon>
        <taxon>Pterygota</taxon>
        <taxon>Neoptera</taxon>
        <taxon>Endopterygota</taxon>
        <taxon>Hymenoptera</taxon>
        <taxon>Apocrita</taxon>
        <taxon>Aculeata</taxon>
        <taxon>Formicoidea</taxon>
        <taxon>Formicidae</taxon>
        <taxon>Myrmicinae</taxon>
        <taxon>Trachymyrmex</taxon>
    </lineage>
</organism>
<evidence type="ECO:0000256" key="7">
    <source>
        <dbReference type="SAM" id="Phobius"/>
    </source>
</evidence>
<keyword evidence="6 7" id="KW-0472">Membrane</keyword>
<keyword evidence="9" id="KW-1185">Reference proteome</keyword>
<dbReference type="GO" id="GO:0016020">
    <property type="term" value="C:membrane"/>
    <property type="evidence" value="ECO:0007669"/>
    <property type="project" value="UniProtKB-SubCell"/>
</dbReference>
<gene>
    <name evidence="8" type="ORF">ALC56_09025</name>
</gene>
<evidence type="ECO:0000256" key="4">
    <source>
        <dbReference type="ARBA" id="ARBA00022889"/>
    </source>
</evidence>
<dbReference type="PANTHER" id="PTHR12316">
    <property type="entry name" value="NINJURIN-RELATED"/>
    <property type="match status" value="1"/>
</dbReference>
<evidence type="ECO:0000256" key="2">
    <source>
        <dbReference type="ARBA" id="ARBA00008141"/>
    </source>
</evidence>
<feature type="transmembrane region" description="Helical" evidence="7">
    <location>
        <begin position="321"/>
        <end position="342"/>
    </location>
</feature>
<dbReference type="Pfam" id="PF04923">
    <property type="entry name" value="Ninjurin"/>
    <property type="match status" value="1"/>
</dbReference>